<keyword evidence="1" id="KW-0808">Transferase</keyword>
<protein>
    <recommendedName>
        <fullName evidence="1">RNA-dependent RNA polymerase</fullName>
        <ecNumber evidence="1">2.7.7.48</ecNumber>
    </recommendedName>
</protein>
<dbReference type="InterPro" id="IPR007855">
    <property type="entry name" value="RDRP"/>
</dbReference>
<keyword evidence="1" id="KW-0696">RNA-directed RNA polymerase</keyword>
<evidence type="ECO:0000313" key="4">
    <source>
        <dbReference type="Proteomes" id="UP001235939"/>
    </source>
</evidence>
<keyword evidence="4" id="KW-1185">Reference proteome</keyword>
<evidence type="ECO:0000256" key="1">
    <source>
        <dbReference type="RuleBase" id="RU363098"/>
    </source>
</evidence>
<feature type="domain" description="RDRP core" evidence="2">
    <location>
        <begin position="5"/>
        <end position="150"/>
    </location>
</feature>
<comment type="catalytic activity">
    <reaction evidence="1">
        <text>RNA(n) + a ribonucleoside 5'-triphosphate = RNA(n+1) + diphosphate</text>
        <dbReference type="Rhea" id="RHEA:21248"/>
        <dbReference type="Rhea" id="RHEA-COMP:14527"/>
        <dbReference type="Rhea" id="RHEA-COMP:17342"/>
        <dbReference type="ChEBI" id="CHEBI:33019"/>
        <dbReference type="ChEBI" id="CHEBI:61557"/>
        <dbReference type="ChEBI" id="CHEBI:140395"/>
        <dbReference type="EC" id="2.7.7.48"/>
    </reaction>
</comment>
<dbReference type="EMBL" id="CP092868">
    <property type="protein sequence ID" value="UYV69473.1"/>
    <property type="molecule type" value="Genomic_DNA"/>
</dbReference>
<name>A0ABY6KLG1_9ARAC</name>
<dbReference type="InterPro" id="IPR057596">
    <property type="entry name" value="RDRP_core"/>
</dbReference>
<keyword evidence="1" id="KW-0548">Nucleotidyltransferase</keyword>
<dbReference type="Pfam" id="PF05183">
    <property type="entry name" value="RdRP"/>
    <property type="match status" value="1"/>
</dbReference>
<dbReference type="Proteomes" id="UP001235939">
    <property type="component" value="Chromosome 06"/>
</dbReference>
<keyword evidence="1" id="KW-0694">RNA-binding</keyword>
<evidence type="ECO:0000259" key="2">
    <source>
        <dbReference type="Pfam" id="PF05183"/>
    </source>
</evidence>
<comment type="similarity">
    <text evidence="1">Belongs to the RdRP family.</text>
</comment>
<proteinExistence type="inferred from homology"/>
<reference evidence="3 4" key="1">
    <citation type="submission" date="2022-01" db="EMBL/GenBank/DDBJ databases">
        <title>A chromosomal length assembly of Cordylochernes scorpioides.</title>
        <authorList>
            <person name="Zeh D."/>
            <person name="Zeh J."/>
        </authorList>
    </citation>
    <scope>NUCLEOTIDE SEQUENCE [LARGE SCALE GENOMIC DNA]</scope>
    <source>
        <strain evidence="3">IN4F17</strain>
        <tissue evidence="3">Whole Body</tissue>
    </source>
</reference>
<sequence>MGAGRVYLNRSLAMVLEQKGVPQSVMINLQERMVHGLVNRILYDNEVGHLLRVACPFLRLPYEQFHKAGFPIASDPFFRTLISVSCQRRLGLLREKANVAIPDDKGRHMFGVLDEKKLLKPTEVFVQYTLDIDNKDSSPTVICQGQCVVCPLTWMVIVFCLVLFSARYNIQHCLKCGSRACDGHQEPMSPSWGHPAADCCGPPGAAPPPGLCGLPPDWVPAPA</sequence>
<dbReference type="PANTHER" id="PTHR23079:SF55">
    <property type="entry name" value="RNA-DIRECTED RNA POLYMERASE"/>
    <property type="match status" value="1"/>
</dbReference>
<dbReference type="EC" id="2.7.7.48" evidence="1"/>
<accession>A0ABY6KLG1</accession>
<dbReference type="PANTHER" id="PTHR23079">
    <property type="entry name" value="RNA-DEPENDENT RNA POLYMERASE"/>
    <property type="match status" value="1"/>
</dbReference>
<organism evidence="3 4">
    <name type="scientific">Cordylochernes scorpioides</name>
    <dbReference type="NCBI Taxonomy" id="51811"/>
    <lineage>
        <taxon>Eukaryota</taxon>
        <taxon>Metazoa</taxon>
        <taxon>Ecdysozoa</taxon>
        <taxon>Arthropoda</taxon>
        <taxon>Chelicerata</taxon>
        <taxon>Arachnida</taxon>
        <taxon>Pseudoscorpiones</taxon>
        <taxon>Cheliferoidea</taxon>
        <taxon>Chernetidae</taxon>
        <taxon>Cordylochernes</taxon>
    </lineage>
</organism>
<evidence type="ECO:0000313" key="3">
    <source>
        <dbReference type="EMBL" id="UYV69473.1"/>
    </source>
</evidence>
<gene>
    <name evidence="3" type="ORF">LAZ67_6003712</name>
</gene>